<dbReference type="Gene3D" id="1.25.40.10">
    <property type="entry name" value="Tetratricopeptide repeat domain"/>
    <property type="match status" value="3"/>
</dbReference>
<proteinExistence type="inferred from homology"/>
<reference evidence="5" key="1">
    <citation type="submission" date="2019-09" db="EMBL/GenBank/DDBJ databases">
        <authorList>
            <person name="Zhang L."/>
        </authorList>
    </citation>
    <scope>NUCLEOTIDE SEQUENCE</scope>
</reference>
<dbReference type="Pfam" id="PF13041">
    <property type="entry name" value="PPR_2"/>
    <property type="match status" value="2"/>
</dbReference>
<sequence>MQSVVEQRRSLFSSLIRRCSSILSLKSLHALLIREGLDQDGFLASKLLQASAVSFSGHMDYAHLVFSRMPNPNLFVYNTMLQGYSRSNSAICAISLYRRIHGSGLRGNSFTAAFVLKVCGRLVRVVEGNEIRAQVLKMGLDSDLAVANGILKWAVACGRLDEARKIFDEMAERDPASWSTVIAGYSQNGMPRDALALFREMQRSSMEVDGFTLASVLGACAQLGSLDLGRWVHAYIDKHDVPVDVVLGTSLVDMYSKCGGLAEALKVFNNMPEKDALAWSSMIGGLAIHGLGERALEIFAQMKRSNLRPNCVTFTSVLFACSHSGLLEEGKFHFDSMSRKYGIAPQIEHYGCMVDLLCRAGQTQEAYDFIMSMPIKPNEVLWRALLNCCRIHGDVELSSCISKHLLELDPHGGDNYVLVSNVYASSGRWSDVTRVRGLMKKRKAEKEHGYSMIELNNTFHEFVMGDESHPHTAEIYEMLDKMNVKLKSEGYVATTADVLHDIDEEEKENALGLHSERLAIAFGILQTSDNQPLRVIKNLRVCGDCHSVIKLLSRVYSRVITVRDRVRFHHFKQGQCSCKDYW</sequence>
<evidence type="ECO:0000256" key="3">
    <source>
        <dbReference type="PROSITE-ProRule" id="PRU00708"/>
    </source>
</evidence>
<comment type="similarity">
    <text evidence="1">Belongs to the PPR family. PCMP-H subfamily.</text>
</comment>
<dbReference type="PANTHER" id="PTHR47926">
    <property type="entry name" value="PENTATRICOPEPTIDE REPEAT-CONTAINING PROTEIN"/>
    <property type="match status" value="1"/>
</dbReference>
<dbReference type="Pfam" id="PF01535">
    <property type="entry name" value="PPR"/>
    <property type="match status" value="4"/>
</dbReference>
<evidence type="ECO:0000256" key="1">
    <source>
        <dbReference type="ARBA" id="ARBA00006643"/>
    </source>
</evidence>
<dbReference type="Pfam" id="PF20431">
    <property type="entry name" value="E_motif"/>
    <property type="match status" value="1"/>
</dbReference>
<evidence type="ECO:0000313" key="5">
    <source>
        <dbReference type="EMBL" id="VVW05263.1"/>
    </source>
</evidence>
<evidence type="ECO:0000256" key="2">
    <source>
        <dbReference type="ARBA" id="ARBA00022737"/>
    </source>
</evidence>
<dbReference type="InterPro" id="IPR046960">
    <property type="entry name" value="PPR_At4g14850-like_plant"/>
</dbReference>
<evidence type="ECO:0000259" key="4">
    <source>
        <dbReference type="Pfam" id="PF14432"/>
    </source>
</evidence>
<dbReference type="Pfam" id="PF14432">
    <property type="entry name" value="DYW_deaminase"/>
    <property type="match status" value="1"/>
</dbReference>
<feature type="repeat" description="PPR" evidence="3">
    <location>
        <begin position="73"/>
        <end position="107"/>
    </location>
</feature>
<dbReference type="PANTHER" id="PTHR47926:SF537">
    <property type="entry name" value="PENTACOTRIPEPTIDE-REPEAT REGION OF PRORP DOMAIN-CONTAINING PROTEIN"/>
    <property type="match status" value="1"/>
</dbReference>
<dbReference type="GO" id="GO:0008270">
    <property type="term" value="F:zinc ion binding"/>
    <property type="evidence" value="ECO:0007669"/>
    <property type="project" value="InterPro"/>
</dbReference>
<feature type="repeat" description="PPR" evidence="3">
    <location>
        <begin position="174"/>
        <end position="208"/>
    </location>
</feature>
<gene>
    <name evidence="5" type="ORF">NYM_LOCUS12475</name>
</gene>
<keyword evidence="2" id="KW-0677">Repeat</keyword>
<protein>
    <recommendedName>
        <fullName evidence="4">DYW domain-containing protein</fullName>
    </recommendedName>
</protein>
<dbReference type="NCBIfam" id="TIGR00756">
    <property type="entry name" value="PPR"/>
    <property type="match status" value="2"/>
</dbReference>
<accession>A0A5K1ASM3</accession>
<dbReference type="InterPro" id="IPR046848">
    <property type="entry name" value="E_motif"/>
</dbReference>
<dbReference type="InterPro" id="IPR002885">
    <property type="entry name" value="PPR_rpt"/>
</dbReference>
<dbReference type="PROSITE" id="PS51375">
    <property type="entry name" value="PPR"/>
    <property type="match status" value="3"/>
</dbReference>
<name>A0A5K1ASM3_9MAGN</name>
<dbReference type="InterPro" id="IPR011990">
    <property type="entry name" value="TPR-like_helical_dom_sf"/>
</dbReference>
<dbReference type="FunFam" id="1.25.40.10:FF:000690">
    <property type="entry name" value="Pentatricopeptide repeat-containing protein"/>
    <property type="match status" value="1"/>
</dbReference>
<dbReference type="FunFam" id="1.25.40.10:FF:000427">
    <property type="entry name" value="Pentatricopeptide repeat-containing protein chloroplastic"/>
    <property type="match status" value="1"/>
</dbReference>
<dbReference type="InterPro" id="IPR032867">
    <property type="entry name" value="DYW_dom"/>
</dbReference>
<feature type="domain" description="DYW" evidence="4">
    <location>
        <begin position="490"/>
        <end position="582"/>
    </location>
</feature>
<dbReference type="GO" id="GO:0009451">
    <property type="term" value="P:RNA modification"/>
    <property type="evidence" value="ECO:0007669"/>
    <property type="project" value="InterPro"/>
</dbReference>
<dbReference type="AlphaFoldDB" id="A0A5K1ASM3"/>
<dbReference type="EMBL" id="LR721780">
    <property type="protein sequence ID" value="VVW05263.1"/>
    <property type="molecule type" value="Genomic_DNA"/>
</dbReference>
<organism evidence="5">
    <name type="scientific">Nymphaea colorata</name>
    <name type="common">pocket water lily</name>
    <dbReference type="NCBI Taxonomy" id="210225"/>
    <lineage>
        <taxon>Eukaryota</taxon>
        <taxon>Viridiplantae</taxon>
        <taxon>Streptophyta</taxon>
        <taxon>Embryophyta</taxon>
        <taxon>Tracheophyta</taxon>
        <taxon>Spermatophyta</taxon>
        <taxon>Magnoliopsida</taxon>
        <taxon>Nymphaeales</taxon>
        <taxon>Nymphaeaceae</taxon>
        <taxon>Nymphaea</taxon>
    </lineage>
</organism>
<dbReference type="Gramene" id="NC2G0034930.1">
    <property type="protein sequence ID" value="NC2G0034930.1:cds"/>
    <property type="gene ID" value="NC2G0034930"/>
</dbReference>
<feature type="repeat" description="PPR" evidence="3">
    <location>
        <begin position="275"/>
        <end position="309"/>
    </location>
</feature>
<dbReference type="GO" id="GO:0003729">
    <property type="term" value="F:mRNA binding"/>
    <property type="evidence" value="ECO:0007669"/>
    <property type="project" value="UniProtKB-ARBA"/>
</dbReference>